<dbReference type="PANTHER" id="PTHR43102">
    <property type="entry name" value="SLR1143 PROTEIN"/>
    <property type="match status" value="1"/>
</dbReference>
<dbReference type="Proteomes" id="UP001241758">
    <property type="component" value="Unassembled WGS sequence"/>
</dbReference>
<evidence type="ECO:0000313" key="3">
    <source>
        <dbReference type="Proteomes" id="UP001241758"/>
    </source>
</evidence>
<dbReference type="RefSeq" id="WP_282767368.1">
    <property type="nucleotide sequence ID" value="NZ_JASCTH010000061.1"/>
</dbReference>
<comment type="caution">
    <text evidence="2">The sequence shown here is derived from an EMBL/GenBank/DDBJ whole genome shotgun (WGS) entry which is preliminary data.</text>
</comment>
<evidence type="ECO:0000259" key="1">
    <source>
        <dbReference type="SMART" id="SM00065"/>
    </source>
</evidence>
<dbReference type="InterPro" id="IPR029016">
    <property type="entry name" value="GAF-like_dom_sf"/>
</dbReference>
<dbReference type="InterPro" id="IPR003018">
    <property type="entry name" value="GAF"/>
</dbReference>
<reference evidence="2 3" key="1">
    <citation type="submission" date="2023-05" db="EMBL/GenBank/DDBJ databases">
        <title>Actinoplanes sp. NEAU-A12 genome sequencing.</title>
        <authorList>
            <person name="Wang Z.-S."/>
        </authorList>
    </citation>
    <scope>NUCLEOTIDE SEQUENCE [LARGE SCALE GENOMIC DNA]</scope>
    <source>
        <strain evidence="2 3">NEAU-A12</strain>
    </source>
</reference>
<dbReference type="Pfam" id="PF01590">
    <property type="entry name" value="GAF"/>
    <property type="match status" value="1"/>
</dbReference>
<feature type="domain" description="GAF" evidence="1">
    <location>
        <begin position="29"/>
        <end position="171"/>
    </location>
</feature>
<dbReference type="SUPFAM" id="SSF55781">
    <property type="entry name" value="GAF domain-like"/>
    <property type="match status" value="1"/>
</dbReference>
<keyword evidence="3" id="KW-1185">Reference proteome</keyword>
<sequence length="171" mass="18339">MNTTTDLFARLGEPARMSQLARYGLFHPGLKARMEAIAAHSAHQLNAPISLVSMVLDSAQFLLGAHGVTGWIDEALGTPAEWALCTHTVLAGRPYCLIDATTDAVHADNPLLDMIGVRSYAGVPLIDDSGHVLGAHCIIDVAPRTFTEDDLTVLHHGADQAMEILSAYRTN</sequence>
<proteinExistence type="predicted"/>
<name>A0ABT6X1Q2_9ACTN</name>
<evidence type="ECO:0000313" key="2">
    <source>
        <dbReference type="EMBL" id="MDI6105903.1"/>
    </source>
</evidence>
<dbReference type="EMBL" id="JASCTH010000061">
    <property type="protein sequence ID" value="MDI6105903.1"/>
    <property type="molecule type" value="Genomic_DNA"/>
</dbReference>
<dbReference type="SMART" id="SM00065">
    <property type="entry name" value="GAF"/>
    <property type="match status" value="1"/>
</dbReference>
<dbReference type="PANTHER" id="PTHR43102:SF2">
    <property type="entry name" value="GAF DOMAIN-CONTAINING PROTEIN"/>
    <property type="match status" value="1"/>
</dbReference>
<protein>
    <submittedName>
        <fullName evidence="2">GAF domain-containing protein</fullName>
    </submittedName>
</protein>
<organism evidence="2 3">
    <name type="scientific">Actinoplanes sandaracinus</name>
    <dbReference type="NCBI Taxonomy" id="3045177"/>
    <lineage>
        <taxon>Bacteria</taxon>
        <taxon>Bacillati</taxon>
        <taxon>Actinomycetota</taxon>
        <taxon>Actinomycetes</taxon>
        <taxon>Micromonosporales</taxon>
        <taxon>Micromonosporaceae</taxon>
        <taxon>Actinoplanes</taxon>
    </lineage>
</organism>
<dbReference type="Gene3D" id="3.30.450.40">
    <property type="match status" value="1"/>
</dbReference>
<gene>
    <name evidence="2" type="ORF">QLQ12_45770</name>
</gene>
<accession>A0ABT6X1Q2</accession>